<name>A0ABU4WYU9_9HYPH</name>
<accession>A0ABU4WYU9</accession>
<sequence length="134" mass="15898">MVQGKQWVHRAARPAAVDQREKQAIVTACEKFIQDVLKPRYLSEIRPTKWNYTVDIRGAWAGGRYRFIQRFRSGWEQNRGEEFDAPFARLDRIGPDRFDIYWMRHTGKWWPLHANVTLVEALHILEADELLHPV</sequence>
<organism evidence="1 2">
    <name type="scientific">Mesorhizobium australafricanum</name>
    <dbReference type="NCBI Taxonomy" id="3072311"/>
    <lineage>
        <taxon>Bacteria</taxon>
        <taxon>Pseudomonadati</taxon>
        <taxon>Pseudomonadota</taxon>
        <taxon>Alphaproteobacteria</taxon>
        <taxon>Hyphomicrobiales</taxon>
        <taxon>Phyllobacteriaceae</taxon>
        <taxon>Mesorhizobium</taxon>
    </lineage>
</organism>
<dbReference type="RefSeq" id="WP_320215193.1">
    <property type="nucleotide sequence ID" value="NZ_JAVIIS010000022.1"/>
</dbReference>
<protein>
    <submittedName>
        <fullName evidence="1">Uncharacterized protein</fullName>
    </submittedName>
</protein>
<reference evidence="1 2" key="1">
    <citation type="submission" date="2023-08" db="EMBL/GenBank/DDBJ databases">
        <title>Implementing the SeqCode for naming new Mesorhizobium species isolated from Vachellia karroo root nodules.</title>
        <authorList>
            <person name="Van Lill M."/>
        </authorList>
    </citation>
    <scope>NUCLEOTIDE SEQUENCE [LARGE SCALE GENOMIC DNA]</scope>
    <source>
        <strain evidence="1 2">VK3E</strain>
    </source>
</reference>
<proteinExistence type="predicted"/>
<dbReference type="EMBL" id="JAVIIS010000022">
    <property type="protein sequence ID" value="MDX8441237.1"/>
    <property type="molecule type" value="Genomic_DNA"/>
</dbReference>
<dbReference type="Pfam" id="PF11225">
    <property type="entry name" value="DUF3024"/>
    <property type="match status" value="1"/>
</dbReference>
<gene>
    <name evidence="1" type="ORF">RFM51_16720</name>
</gene>
<keyword evidence="2" id="KW-1185">Reference proteome</keyword>
<dbReference type="Proteomes" id="UP001272097">
    <property type="component" value="Unassembled WGS sequence"/>
</dbReference>
<comment type="caution">
    <text evidence="1">The sequence shown here is derived from an EMBL/GenBank/DDBJ whole genome shotgun (WGS) entry which is preliminary data.</text>
</comment>
<evidence type="ECO:0000313" key="1">
    <source>
        <dbReference type="EMBL" id="MDX8441237.1"/>
    </source>
</evidence>
<dbReference type="InterPro" id="IPR021388">
    <property type="entry name" value="DUF3024"/>
</dbReference>
<evidence type="ECO:0000313" key="2">
    <source>
        <dbReference type="Proteomes" id="UP001272097"/>
    </source>
</evidence>